<keyword evidence="1" id="KW-0812">Transmembrane</keyword>
<keyword evidence="3" id="KW-1185">Reference proteome</keyword>
<dbReference type="Proteomes" id="UP001437256">
    <property type="component" value="Unassembled WGS sequence"/>
</dbReference>
<sequence>MVHHLVNALIHLPRYLTFVVTRCSSGQGFILLLLLFVLTRRFSDQGCNDLSGHQQVLAEDTDVKHLTDGWEDEDEESLDMTGDFYSSDSTSYLISQTGKSGDDLGDVFETSRPETEDLSEGEDFYDSAYRRPYLLLGGFPLQGIHPESEWAEFLRRLLTFIIISPDYRVFCEEGFFGLIDQDELSG</sequence>
<accession>A0ABR2ZF82</accession>
<comment type="caution">
    <text evidence="2">The sequence shown here is derived from an EMBL/GenBank/DDBJ whole genome shotgun (WGS) entry which is preliminary data.</text>
</comment>
<reference evidence="2 3" key="1">
    <citation type="submission" date="2024-05" db="EMBL/GenBank/DDBJ databases">
        <title>A draft genome resource for the thread blight pathogen Marasmius tenuissimus strain MS-2.</title>
        <authorList>
            <person name="Yulfo-Soto G.E."/>
            <person name="Baruah I.K."/>
            <person name="Amoako-Attah I."/>
            <person name="Bukari Y."/>
            <person name="Meinhardt L.W."/>
            <person name="Bailey B.A."/>
            <person name="Cohen S.P."/>
        </authorList>
    </citation>
    <scope>NUCLEOTIDE SEQUENCE [LARGE SCALE GENOMIC DNA]</scope>
    <source>
        <strain evidence="2 3">MS-2</strain>
    </source>
</reference>
<gene>
    <name evidence="2" type="ORF">AAF712_012923</name>
</gene>
<name>A0ABR2ZF82_9AGAR</name>
<protein>
    <submittedName>
        <fullName evidence="2">Uncharacterized protein</fullName>
    </submittedName>
</protein>
<organism evidence="2 3">
    <name type="scientific">Marasmius tenuissimus</name>
    <dbReference type="NCBI Taxonomy" id="585030"/>
    <lineage>
        <taxon>Eukaryota</taxon>
        <taxon>Fungi</taxon>
        <taxon>Dikarya</taxon>
        <taxon>Basidiomycota</taxon>
        <taxon>Agaricomycotina</taxon>
        <taxon>Agaricomycetes</taxon>
        <taxon>Agaricomycetidae</taxon>
        <taxon>Agaricales</taxon>
        <taxon>Marasmiineae</taxon>
        <taxon>Marasmiaceae</taxon>
        <taxon>Marasmius</taxon>
    </lineage>
</organism>
<evidence type="ECO:0000313" key="3">
    <source>
        <dbReference type="Proteomes" id="UP001437256"/>
    </source>
</evidence>
<evidence type="ECO:0000313" key="2">
    <source>
        <dbReference type="EMBL" id="KAL0060300.1"/>
    </source>
</evidence>
<evidence type="ECO:0000256" key="1">
    <source>
        <dbReference type="SAM" id="Phobius"/>
    </source>
</evidence>
<proteinExistence type="predicted"/>
<keyword evidence="1" id="KW-1133">Transmembrane helix</keyword>
<dbReference type="EMBL" id="JBBXMP010000182">
    <property type="protein sequence ID" value="KAL0060300.1"/>
    <property type="molecule type" value="Genomic_DNA"/>
</dbReference>
<feature type="transmembrane region" description="Helical" evidence="1">
    <location>
        <begin position="15"/>
        <end position="38"/>
    </location>
</feature>
<keyword evidence="1" id="KW-0472">Membrane</keyword>